<protein>
    <submittedName>
        <fullName evidence="2">DUF2130 domain-containing protein</fullName>
    </submittedName>
</protein>
<dbReference type="PIRSF" id="PIRSF005850">
    <property type="entry name" value="UCP005850"/>
    <property type="match status" value="1"/>
</dbReference>
<dbReference type="Pfam" id="PF09903">
    <property type="entry name" value="DUF2130"/>
    <property type="match status" value="1"/>
</dbReference>
<name>A0A9D9EGK0_9BACT</name>
<evidence type="ECO:0000313" key="3">
    <source>
        <dbReference type="Proteomes" id="UP000810252"/>
    </source>
</evidence>
<evidence type="ECO:0000313" key="2">
    <source>
        <dbReference type="EMBL" id="MBO8447696.1"/>
    </source>
</evidence>
<dbReference type="InterPro" id="IPR019219">
    <property type="entry name" value="DUF2130"/>
</dbReference>
<feature type="coiled-coil region" evidence="1">
    <location>
        <begin position="292"/>
        <end position="329"/>
    </location>
</feature>
<feature type="coiled-coil region" evidence="1">
    <location>
        <begin position="124"/>
        <end position="151"/>
    </location>
</feature>
<feature type="coiled-coil region" evidence="1">
    <location>
        <begin position="33"/>
        <end position="86"/>
    </location>
</feature>
<dbReference type="AlphaFoldDB" id="A0A9D9EGK0"/>
<proteinExistence type="predicted"/>
<gene>
    <name evidence="2" type="ORF">IAC29_00300</name>
</gene>
<dbReference type="Proteomes" id="UP000810252">
    <property type="component" value="Unassembled WGS sequence"/>
</dbReference>
<sequence length="397" mass="46448">MNEIRCPECGSVFKVDEAGYASILNQVRTREFKEEMDRRMAELQQRMKAELANERLRTEQRFADSLNAKQQEIVQLREAVDRKSGEIRIAVLEEKNRAQEMLKERDTQIAELKGMVKSGEDAARLRENALREKYEQQLKDKQEQVDYYKDLKARLSTKMIGESLEVHCSNEFNKVRTYAFPHAYFEKDNDARGGSKGDFIFRDYTDDGVEYISIMFEMKNEMDDTAARHRNEEFFHKLDRDRNEKKCEYAVLVSLLEPDNEFYNGGIVDVSYRYPKMYVVRPQFFMPIISLLSQASRNAAVYKQQLAAARQQTIDVTNFENKLNDFKEKFSRNYRLASEKFQTAIAEIDKSIAHLMKIKEALLGSENNLRLANEKAEDLTIRKLTWGNPTMADKFSK</sequence>
<keyword evidence="1" id="KW-0175">Coiled coil</keyword>
<reference evidence="2" key="1">
    <citation type="submission" date="2020-10" db="EMBL/GenBank/DDBJ databases">
        <authorList>
            <person name="Gilroy R."/>
        </authorList>
    </citation>
    <scope>NUCLEOTIDE SEQUENCE</scope>
    <source>
        <strain evidence="2">20514</strain>
    </source>
</reference>
<reference evidence="2" key="2">
    <citation type="journal article" date="2021" name="PeerJ">
        <title>Extensive microbial diversity within the chicken gut microbiome revealed by metagenomics and culture.</title>
        <authorList>
            <person name="Gilroy R."/>
            <person name="Ravi A."/>
            <person name="Getino M."/>
            <person name="Pursley I."/>
            <person name="Horton D.L."/>
            <person name="Alikhan N.F."/>
            <person name="Baker D."/>
            <person name="Gharbi K."/>
            <person name="Hall N."/>
            <person name="Watson M."/>
            <person name="Adriaenssens E.M."/>
            <person name="Foster-Nyarko E."/>
            <person name="Jarju S."/>
            <person name="Secka A."/>
            <person name="Antonio M."/>
            <person name="Oren A."/>
            <person name="Chaudhuri R.R."/>
            <person name="La Ragione R."/>
            <person name="Hildebrand F."/>
            <person name="Pallen M.J."/>
        </authorList>
    </citation>
    <scope>NUCLEOTIDE SEQUENCE</scope>
    <source>
        <strain evidence="2">20514</strain>
    </source>
</reference>
<organism evidence="2 3">
    <name type="scientific">Candidatus Cryptobacteroides merdigallinarum</name>
    <dbReference type="NCBI Taxonomy" id="2840770"/>
    <lineage>
        <taxon>Bacteria</taxon>
        <taxon>Pseudomonadati</taxon>
        <taxon>Bacteroidota</taxon>
        <taxon>Bacteroidia</taxon>
        <taxon>Bacteroidales</taxon>
        <taxon>Candidatus Cryptobacteroides</taxon>
    </lineage>
</organism>
<dbReference type="EMBL" id="JADIMQ010000003">
    <property type="protein sequence ID" value="MBO8447696.1"/>
    <property type="molecule type" value="Genomic_DNA"/>
</dbReference>
<comment type="caution">
    <text evidence="2">The sequence shown here is derived from an EMBL/GenBank/DDBJ whole genome shotgun (WGS) entry which is preliminary data.</text>
</comment>
<evidence type="ECO:0000256" key="1">
    <source>
        <dbReference type="SAM" id="Coils"/>
    </source>
</evidence>
<accession>A0A9D9EGK0</accession>